<protein>
    <submittedName>
        <fullName evidence="1">Methyltransferase</fullName>
    </submittedName>
</protein>
<keyword evidence="1" id="KW-0808">Transferase</keyword>
<dbReference type="GO" id="GO:0032259">
    <property type="term" value="P:methylation"/>
    <property type="evidence" value="ECO:0007669"/>
    <property type="project" value="UniProtKB-KW"/>
</dbReference>
<evidence type="ECO:0000313" key="2">
    <source>
        <dbReference type="Proteomes" id="UP001430356"/>
    </source>
</evidence>
<dbReference type="EMBL" id="JAECZO010000098">
    <property type="protein sequence ID" value="KAK7197202.1"/>
    <property type="molecule type" value="Genomic_DNA"/>
</dbReference>
<keyword evidence="1" id="KW-0489">Methyltransferase</keyword>
<dbReference type="Pfam" id="PF10294">
    <property type="entry name" value="Methyltransf_16"/>
    <property type="match status" value="1"/>
</dbReference>
<sequence length="412" mass="43706">MRYTGEVVLRRASDAPLRVMDTRYGSLHDAETLLEQTLLAGERRVRLGTGPSPPQDASAQQWRTLAVLLDDLSAYGALGSAAGADARFCQRLQPLLTRLVRCIVKGGFDVAHDDAEAAVAEVDALLLATSRALSNCSDGVARRCADTVLEVHRHATPCTAEAAAAAAAAPPPSLRVCFGLADYASGETGAMLWAGAVALSLVIIESFDAVVAAPARNVRDSAGRPLRVIELGCGPALVSLVLASVAAAHDAAVPCALDVTDVSATVVEEARQSFQRRNGQALAAMVSDGDEQVFHVRLFNLDFSAIPDELREQYDVVVASDVVYDHAIAAHVAPALEALLRPGGVALLCCEAHRDGMQTFTERIRAGHPDAPHLRVTQEARDVQEVLRELQMLTALSASTCCLMRIEKTCSS</sequence>
<accession>A0AAW0EVR3</accession>
<dbReference type="Gene3D" id="3.40.50.150">
    <property type="entry name" value="Vaccinia Virus protein VP39"/>
    <property type="match status" value="1"/>
</dbReference>
<proteinExistence type="predicted"/>
<dbReference type="InterPro" id="IPR019410">
    <property type="entry name" value="Methyltransf_16"/>
</dbReference>
<comment type="caution">
    <text evidence="1">The sequence shown here is derived from an EMBL/GenBank/DDBJ whole genome shotgun (WGS) entry which is preliminary data.</text>
</comment>
<evidence type="ECO:0000313" key="1">
    <source>
        <dbReference type="EMBL" id="KAK7197202.1"/>
    </source>
</evidence>
<dbReference type="Proteomes" id="UP001430356">
    <property type="component" value="Unassembled WGS sequence"/>
</dbReference>
<dbReference type="SUPFAM" id="SSF53335">
    <property type="entry name" value="S-adenosyl-L-methionine-dependent methyltransferases"/>
    <property type="match status" value="1"/>
</dbReference>
<dbReference type="CDD" id="cd02440">
    <property type="entry name" value="AdoMet_MTases"/>
    <property type="match status" value="1"/>
</dbReference>
<reference evidence="1 2" key="1">
    <citation type="journal article" date="2021" name="MBio">
        <title>A New Model Trypanosomatid, Novymonas esmeraldas: Genomic Perception of Its 'Candidatus Pandoraea novymonadis' Endosymbiont.</title>
        <authorList>
            <person name="Zakharova A."/>
            <person name="Saura A."/>
            <person name="Butenko A."/>
            <person name="Podesvova L."/>
            <person name="Warmusova S."/>
            <person name="Kostygov A.Y."/>
            <person name="Nenarokova A."/>
            <person name="Lukes J."/>
            <person name="Opperdoes F.R."/>
            <person name="Yurchenko V."/>
        </authorList>
    </citation>
    <scope>NUCLEOTIDE SEQUENCE [LARGE SCALE GENOMIC DNA]</scope>
    <source>
        <strain evidence="1 2">E262AT.01</strain>
    </source>
</reference>
<gene>
    <name evidence="1" type="ORF">NESM_000665600</name>
</gene>
<dbReference type="GO" id="GO:0008168">
    <property type="term" value="F:methyltransferase activity"/>
    <property type="evidence" value="ECO:0007669"/>
    <property type="project" value="UniProtKB-KW"/>
</dbReference>
<keyword evidence="2" id="KW-1185">Reference proteome</keyword>
<organism evidence="1 2">
    <name type="scientific">Novymonas esmeraldas</name>
    <dbReference type="NCBI Taxonomy" id="1808958"/>
    <lineage>
        <taxon>Eukaryota</taxon>
        <taxon>Discoba</taxon>
        <taxon>Euglenozoa</taxon>
        <taxon>Kinetoplastea</taxon>
        <taxon>Metakinetoplastina</taxon>
        <taxon>Trypanosomatida</taxon>
        <taxon>Trypanosomatidae</taxon>
        <taxon>Novymonas</taxon>
    </lineage>
</organism>
<dbReference type="InterPro" id="IPR029063">
    <property type="entry name" value="SAM-dependent_MTases_sf"/>
</dbReference>
<dbReference type="PANTHER" id="PTHR14614">
    <property type="entry name" value="HEPATOCELLULAR CARCINOMA-ASSOCIATED ANTIGEN"/>
    <property type="match status" value="1"/>
</dbReference>
<name>A0AAW0EVR3_9TRYP</name>
<dbReference type="AlphaFoldDB" id="A0AAW0EVR3"/>